<organism evidence="2 3">
    <name type="scientific">Phtheirospermum japonicum</name>
    <dbReference type="NCBI Taxonomy" id="374723"/>
    <lineage>
        <taxon>Eukaryota</taxon>
        <taxon>Viridiplantae</taxon>
        <taxon>Streptophyta</taxon>
        <taxon>Embryophyta</taxon>
        <taxon>Tracheophyta</taxon>
        <taxon>Spermatophyta</taxon>
        <taxon>Magnoliopsida</taxon>
        <taxon>eudicotyledons</taxon>
        <taxon>Gunneridae</taxon>
        <taxon>Pentapetalae</taxon>
        <taxon>asterids</taxon>
        <taxon>lamiids</taxon>
        <taxon>Lamiales</taxon>
        <taxon>Orobanchaceae</taxon>
        <taxon>Orobanchaceae incertae sedis</taxon>
        <taxon>Phtheirospermum</taxon>
    </lineage>
</organism>
<dbReference type="Proteomes" id="UP000653305">
    <property type="component" value="Unassembled WGS sequence"/>
</dbReference>
<protein>
    <submittedName>
        <fullName evidence="2">Protein early flowering 3</fullName>
    </submittedName>
</protein>
<dbReference type="AlphaFoldDB" id="A0A830BVW0"/>
<feature type="region of interest" description="Disordered" evidence="1">
    <location>
        <begin position="298"/>
        <end position="345"/>
    </location>
</feature>
<dbReference type="InterPro" id="IPR039319">
    <property type="entry name" value="ELF3-like"/>
</dbReference>
<dbReference type="GO" id="GO:2000028">
    <property type="term" value="P:regulation of photoperiodism, flowering"/>
    <property type="evidence" value="ECO:0007669"/>
    <property type="project" value="InterPro"/>
</dbReference>
<feature type="compositionally biased region" description="Polar residues" evidence="1">
    <location>
        <begin position="331"/>
        <end position="345"/>
    </location>
</feature>
<sequence length="550" mass="60487">MKRVKDGEKMMGPMFPRLHVNDTEKGGPRAPPRNKMALYEQLSIPSQRFARSNNIAADVAPPSSQMPPTHPPEMQYSQYSDLTTPLPQAEPRKKPNEDECIVPIFIRSIPIKNTDTLLNNTDWDKNSPTNSSFSHHSSERQTTGGKSNIVDLEEETRYSPSDRNVVLDHKGEMGNLERGDSVSETSVLDVVSEVDVTPDDVVGAIGQKHFWKARRAIVNQQRVFAVQIFELHRLIKVQRLISASPHLLLEDSTFFSKPIKPLPAKKLQSDTLPEKNLQLDNTVKATITVLKRKADFEKPTRKNESYAENTLEQKASQNGPSNGNSPSPPSTVSSDHNNVNPCFNQPQGQHWLIPVMSPSEGLVYKLYPGPGPGPNPMIGNFVAPGYGVPALHPQYHFPSYPPFGPHSYFPPYAMPVMNTSAFSGPSVEQTNPGPPLFPAGSADYNMTTPVPSQNNGHVSKDIGVQGSTESSPNKKRPSGKKSRAVEGTNMLPRFLMAPANSGNDSGSQVSEPDGPTRVIKVVARNGVSASEYAARIFRSIQEERNVYESV</sequence>
<dbReference type="PANTHER" id="PTHR34281">
    <property type="entry name" value="PROTEIN EARLY FLOWERING 3"/>
    <property type="match status" value="1"/>
</dbReference>
<proteinExistence type="predicted"/>
<dbReference type="PANTHER" id="PTHR34281:SF2">
    <property type="entry name" value="PROTEIN EARLY FLOWERING 3"/>
    <property type="match status" value="1"/>
</dbReference>
<evidence type="ECO:0000313" key="3">
    <source>
        <dbReference type="Proteomes" id="UP000653305"/>
    </source>
</evidence>
<feature type="compositionally biased region" description="Basic residues" evidence="1">
    <location>
        <begin position="473"/>
        <end position="482"/>
    </location>
</feature>
<comment type="caution">
    <text evidence="2">The sequence shown here is derived from an EMBL/GenBank/DDBJ whole genome shotgun (WGS) entry which is preliminary data.</text>
</comment>
<feature type="region of interest" description="Disordered" evidence="1">
    <location>
        <begin position="58"/>
        <end position="78"/>
    </location>
</feature>
<name>A0A830BVW0_9LAMI</name>
<feature type="compositionally biased region" description="Polar residues" evidence="1">
    <location>
        <begin position="444"/>
        <end position="457"/>
    </location>
</feature>
<feature type="region of interest" description="Disordered" evidence="1">
    <location>
        <begin position="1"/>
        <end position="33"/>
    </location>
</feature>
<evidence type="ECO:0000313" key="2">
    <source>
        <dbReference type="EMBL" id="GFP88043.1"/>
    </source>
</evidence>
<accession>A0A830BVW0</accession>
<feature type="region of interest" description="Disordered" evidence="1">
    <location>
        <begin position="423"/>
        <end position="517"/>
    </location>
</feature>
<keyword evidence="3" id="KW-1185">Reference proteome</keyword>
<feature type="compositionally biased region" description="Polar residues" evidence="1">
    <location>
        <begin position="120"/>
        <end position="130"/>
    </location>
</feature>
<feature type="compositionally biased region" description="Polar residues" evidence="1">
    <location>
        <begin position="306"/>
        <end position="317"/>
    </location>
</feature>
<dbReference type="OrthoDB" id="1939092at2759"/>
<feature type="compositionally biased region" description="Polar residues" evidence="1">
    <location>
        <begin position="500"/>
        <end position="510"/>
    </location>
</feature>
<evidence type="ECO:0000256" key="1">
    <source>
        <dbReference type="SAM" id="MobiDB-lite"/>
    </source>
</evidence>
<feature type="region of interest" description="Disordered" evidence="1">
    <location>
        <begin position="120"/>
        <end position="160"/>
    </location>
</feature>
<reference evidence="2" key="1">
    <citation type="submission" date="2020-07" db="EMBL/GenBank/DDBJ databases">
        <title>Ethylene signaling mediates host invasion by parasitic plants.</title>
        <authorList>
            <person name="Yoshida S."/>
        </authorList>
    </citation>
    <scope>NUCLEOTIDE SEQUENCE</scope>
    <source>
        <strain evidence="2">Okayama</strain>
    </source>
</reference>
<dbReference type="EMBL" id="BMAC01000160">
    <property type="protein sequence ID" value="GFP88043.1"/>
    <property type="molecule type" value="Genomic_DNA"/>
</dbReference>
<gene>
    <name evidence="2" type="ORF">PHJA_000948000</name>
</gene>